<evidence type="ECO:0000256" key="3">
    <source>
        <dbReference type="ARBA" id="ARBA00022781"/>
    </source>
</evidence>
<keyword evidence="6" id="KW-0472">Membrane</keyword>
<dbReference type="GO" id="GO:0005524">
    <property type="term" value="F:ATP binding"/>
    <property type="evidence" value="ECO:0007669"/>
    <property type="project" value="UniProtKB-UniRule"/>
</dbReference>
<dbReference type="HAMAP" id="MF_00312">
    <property type="entry name" value="ATP_synth_F_arch"/>
    <property type="match status" value="1"/>
</dbReference>
<keyword evidence="5 6" id="KW-0066">ATP synthesis</keyword>
<dbReference type="GeneID" id="62885307"/>
<evidence type="ECO:0000256" key="1">
    <source>
        <dbReference type="ARBA" id="ARBA00010148"/>
    </source>
</evidence>
<dbReference type="Pfam" id="PF01990">
    <property type="entry name" value="ATP-synt_F"/>
    <property type="match status" value="1"/>
</dbReference>
<protein>
    <recommendedName>
        <fullName evidence="6">A-type ATP synthase subunit F</fullName>
    </recommendedName>
</protein>
<evidence type="ECO:0000256" key="6">
    <source>
        <dbReference type="HAMAP-Rule" id="MF_00312"/>
    </source>
</evidence>
<evidence type="ECO:0000313" key="9">
    <source>
        <dbReference type="Proteomes" id="UP000296216"/>
    </source>
</evidence>
<sequence length="120" mass="12388">MSQEIAVIGSPAFTTGFQLAGVRKVENVADDEKDDDLDAAVEAVLADEDVGIAVMHDDDLAHLSRGVRQSVEASVEPTFVTIGGGASGASGLRDQIKRAIGIDLMDDDDDASAADTEAGD</sequence>
<keyword evidence="6" id="KW-1003">Cell membrane</keyword>
<dbReference type="GO" id="GO:0005886">
    <property type="term" value="C:plasma membrane"/>
    <property type="evidence" value="ECO:0007669"/>
    <property type="project" value="UniProtKB-SubCell"/>
</dbReference>
<dbReference type="InterPro" id="IPR008218">
    <property type="entry name" value="ATPase_V1-cplx_f_g_su"/>
</dbReference>
<evidence type="ECO:0000256" key="5">
    <source>
        <dbReference type="ARBA" id="ARBA00023310"/>
    </source>
</evidence>
<dbReference type="AlphaFoldDB" id="A0A4D6GZ94"/>
<dbReference type="SMR" id="A0A4D6GZ94"/>
<dbReference type="EMBL" id="VRYN01000001">
    <property type="protein sequence ID" value="TYO82025.1"/>
    <property type="molecule type" value="Genomic_DNA"/>
</dbReference>
<dbReference type="Proteomes" id="UP000323075">
    <property type="component" value="Unassembled WGS sequence"/>
</dbReference>
<dbReference type="SUPFAM" id="SSF159468">
    <property type="entry name" value="AtpF-like"/>
    <property type="match status" value="1"/>
</dbReference>
<dbReference type="RefSeq" id="WP_010903580.1">
    <property type="nucleotide sequence ID" value="NZ_VRYN01000001.1"/>
</dbReference>
<keyword evidence="3 6" id="KW-0375">Hydrogen ion transport</keyword>
<gene>
    <name evidence="6 7" type="primary">atpF</name>
    <name evidence="8" type="ORF">APQ99_00541</name>
    <name evidence="7" type="ORF">HBSAL_10620</name>
</gene>
<evidence type="ECO:0000313" key="10">
    <source>
        <dbReference type="Proteomes" id="UP000323075"/>
    </source>
</evidence>
<dbReference type="GO" id="GO:0042777">
    <property type="term" value="P:proton motive force-driven plasma membrane ATP synthesis"/>
    <property type="evidence" value="ECO:0007669"/>
    <property type="project" value="UniProtKB-UniRule"/>
</dbReference>
<reference evidence="7" key="3">
    <citation type="journal article" name="MicrobiologyOpen">
        <title>Whole-genome comparison between the type strain of Halobacterium salinarum (DSM 3754(T)) and the laboratory strains R1 and NRC-1.</title>
        <authorList>
            <person name="Pfeiffer F."/>
            <person name="Losensky G."/>
            <person name="Marchfelder A."/>
            <person name="Habermann B."/>
            <person name="Dyall-Smith M."/>
        </authorList>
    </citation>
    <scope>NUCLEOTIDE SEQUENCE</scope>
    <source>
        <strain evidence="7">91-R6</strain>
    </source>
</reference>
<evidence type="ECO:0000313" key="8">
    <source>
        <dbReference type="EMBL" id="TYO82025.1"/>
    </source>
</evidence>
<name>A0A4D6GZ94_HALS9</name>
<dbReference type="GO" id="GO:0046933">
    <property type="term" value="F:proton-transporting ATP synthase activity, rotational mechanism"/>
    <property type="evidence" value="ECO:0007669"/>
    <property type="project" value="UniProtKB-UniRule"/>
</dbReference>
<organism evidence="7 9">
    <name type="scientific">Halobacterium salinarum (strain ATCC 33171 / DSM 3754 / JCM 8978 / NBRC 102687 / NCIMB 764 / 91-R6)</name>
    <dbReference type="NCBI Taxonomy" id="2597657"/>
    <lineage>
        <taxon>Archaea</taxon>
        <taxon>Methanobacteriati</taxon>
        <taxon>Methanobacteriota</taxon>
        <taxon>Stenosarchaea group</taxon>
        <taxon>Halobacteria</taxon>
        <taxon>Halobacteriales</taxon>
        <taxon>Halobacteriaceae</taxon>
        <taxon>Halobacterium</taxon>
    </lineage>
</organism>
<dbReference type="InterPro" id="IPR022944">
    <property type="entry name" value="ATPase_V1-cplx_fsu_bac/arc"/>
</dbReference>
<dbReference type="EMBL" id="CP038631">
    <property type="protein sequence ID" value="QCC45767.1"/>
    <property type="molecule type" value="Genomic_DNA"/>
</dbReference>
<keyword evidence="2 6" id="KW-0813">Transport</keyword>
<dbReference type="InterPro" id="IPR036906">
    <property type="entry name" value="ATPase_V1_fsu_sf"/>
</dbReference>
<reference evidence="7 9" key="1">
    <citation type="journal article" date="2019" name="Microbiol. Resour. Announc.">
        <title>The Genome Sequence of the Halobacterium salinarum Type Strain Is Closely Related to That of Laboratory Strains NRC-1 and R1.</title>
        <authorList>
            <person name="Pfeiffer F."/>
            <person name="Marchfelder A."/>
            <person name="Habermann B."/>
            <person name="Dyall-Smith M.L."/>
        </authorList>
    </citation>
    <scope>NUCLEOTIDE SEQUENCE [LARGE SCALE GENOMIC DNA]</scope>
    <source>
        <strain evidence="7">91-R6</strain>
        <strain evidence="9">ATCC 33171 / DSM 3754 / JCM 8978 / NBRC 102687 / NCIMB 764 / 91-R6</strain>
    </source>
</reference>
<comment type="subunit">
    <text evidence="6">Has multiple subunits with at least A(3), B(3), C, D, E, F, H, I and proteolipid K(x).</text>
</comment>
<evidence type="ECO:0000313" key="7">
    <source>
        <dbReference type="EMBL" id="QCC45767.1"/>
    </source>
</evidence>
<evidence type="ECO:0000256" key="4">
    <source>
        <dbReference type="ARBA" id="ARBA00023065"/>
    </source>
</evidence>
<reference evidence="8 10" key="2">
    <citation type="submission" date="2019-07" db="EMBL/GenBank/DDBJ databases">
        <title>Genomic Encyclopedia of Archaeal and Bacterial Type Strains, Phase II (KMG-II): from individual species to whole genera.</title>
        <authorList>
            <person name="Goeker M."/>
        </authorList>
    </citation>
    <scope>NUCLEOTIDE SEQUENCE [LARGE SCALE GENOMIC DNA]</scope>
    <source>
        <strain evidence="8 10">DSM 3754</strain>
    </source>
</reference>
<accession>A0A4D6GZ94</accession>
<keyword evidence="4 6" id="KW-0406">Ion transport</keyword>
<dbReference type="NCBIfam" id="NF002577">
    <property type="entry name" value="PRK02228.1"/>
    <property type="match status" value="1"/>
</dbReference>
<dbReference type="Gene3D" id="3.40.50.10580">
    <property type="entry name" value="ATPase, V1 complex, subunit F"/>
    <property type="match status" value="1"/>
</dbReference>
<comment type="subcellular location">
    <subcellularLocation>
        <location evidence="6">Cell membrane</location>
        <topology evidence="6">Peripheral membrane protein</topology>
    </subcellularLocation>
</comment>
<dbReference type="GO" id="GO:0046961">
    <property type="term" value="F:proton-transporting ATPase activity, rotational mechanism"/>
    <property type="evidence" value="ECO:0007669"/>
    <property type="project" value="InterPro"/>
</dbReference>
<dbReference type="Proteomes" id="UP000296216">
    <property type="component" value="Chromosome"/>
</dbReference>
<evidence type="ECO:0000256" key="2">
    <source>
        <dbReference type="ARBA" id="ARBA00022448"/>
    </source>
</evidence>
<proteinExistence type="inferred from homology"/>
<comment type="function">
    <text evidence="6">Component of the A-type ATP synthase that produces ATP from ADP in the presence of a proton gradient across the membrane.</text>
</comment>
<comment type="similarity">
    <text evidence="1 6">Belongs to the V-ATPase F subunit family.</text>
</comment>